<dbReference type="OMA" id="YKPVWID"/>
<dbReference type="CDD" id="cd12347">
    <property type="entry name" value="RRM_PPIE"/>
    <property type="match status" value="1"/>
</dbReference>
<evidence type="ECO:0000256" key="2">
    <source>
        <dbReference type="PROSITE-ProRule" id="PRU00176"/>
    </source>
</evidence>
<evidence type="ECO:0000256" key="1">
    <source>
        <dbReference type="ARBA" id="ARBA00022884"/>
    </source>
</evidence>
<sequence length="153" mass="16664">MSAVAADQRTKATLHVSGLDKAVTRELLHAAFIPFGDIVEVTLPRDEQSDQPHRGFAYIEYESPLDAAEAIDNMNDSELFSKTLRVTQAKANRDTNPNEGLGSTKALWEQEGWLKEHAVDEEDIRAVQAVNGGGIDPMEGVEREVGPARPPGA</sequence>
<dbReference type="InterPro" id="IPR012677">
    <property type="entry name" value="Nucleotide-bd_a/b_plait_sf"/>
</dbReference>
<dbReference type="InterPro" id="IPR035979">
    <property type="entry name" value="RBD_domain_sf"/>
</dbReference>
<dbReference type="OrthoDB" id="407442at2759"/>
<organism evidence="5 6">
    <name type="scientific">Saitoella complicata (strain BCRC 22490 / CBS 7301 / JCM 7358 / NBRC 10748 / NRRL Y-17804)</name>
    <dbReference type="NCBI Taxonomy" id="698492"/>
    <lineage>
        <taxon>Eukaryota</taxon>
        <taxon>Fungi</taxon>
        <taxon>Dikarya</taxon>
        <taxon>Ascomycota</taxon>
        <taxon>Taphrinomycotina</taxon>
        <taxon>Taphrinomycotina incertae sedis</taxon>
        <taxon>Saitoella</taxon>
    </lineage>
</organism>
<gene>
    <name evidence="5" type="ORF">G7K_6227-t1</name>
</gene>
<dbReference type="Proteomes" id="UP000033140">
    <property type="component" value="Unassembled WGS sequence"/>
</dbReference>
<dbReference type="STRING" id="698492.A0A0E9NR44"/>
<name>A0A0E9NR44_SAICN</name>
<dbReference type="InterPro" id="IPR034168">
    <property type="entry name" value="PPIE_RRM"/>
</dbReference>
<dbReference type="AlphaFoldDB" id="A0A0E9NR44"/>
<keyword evidence="6" id="KW-1185">Reference proteome</keyword>
<reference evidence="5 6" key="3">
    <citation type="journal article" date="2015" name="Genome Announc.">
        <title>Draft Genome Sequence of the Archiascomycetous Yeast Saitoella complicata.</title>
        <authorList>
            <person name="Yamauchi K."/>
            <person name="Kondo S."/>
            <person name="Hamamoto M."/>
            <person name="Takahashi Y."/>
            <person name="Ogura Y."/>
            <person name="Hayashi T."/>
            <person name="Nishida H."/>
        </authorList>
    </citation>
    <scope>NUCLEOTIDE SEQUENCE [LARGE SCALE GENOMIC DNA]</scope>
    <source>
        <strain evidence="5 6">NRRL Y-17804</strain>
    </source>
</reference>
<reference evidence="5 6" key="2">
    <citation type="journal article" date="2014" name="J. Gen. Appl. Microbiol.">
        <title>The early diverging ascomycetous budding yeast Saitoella complicata has three histone deacetylases belonging to the Clr6, Hos2, and Rpd3 lineages.</title>
        <authorList>
            <person name="Nishida H."/>
            <person name="Matsumoto T."/>
            <person name="Kondo S."/>
            <person name="Hamamoto M."/>
            <person name="Yoshikawa H."/>
        </authorList>
    </citation>
    <scope>NUCLEOTIDE SEQUENCE [LARGE SCALE GENOMIC DNA]</scope>
    <source>
        <strain evidence="5 6">NRRL Y-17804</strain>
    </source>
</reference>
<dbReference type="GO" id="GO:0003723">
    <property type="term" value="F:RNA binding"/>
    <property type="evidence" value="ECO:0007669"/>
    <property type="project" value="UniProtKB-UniRule"/>
</dbReference>
<keyword evidence="1 2" id="KW-0694">RNA-binding</keyword>
<dbReference type="PANTHER" id="PTHR48037:SF1">
    <property type="entry name" value="RRM DOMAIN-CONTAINING PROTEIN"/>
    <property type="match status" value="1"/>
</dbReference>
<accession>A0A0E9NR44</accession>
<dbReference type="PANTHER" id="PTHR48037">
    <property type="entry name" value="ATPASE E1"/>
    <property type="match status" value="1"/>
</dbReference>
<proteinExistence type="predicted"/>
<comment type="caution">
    <text evidence="5">The sequence shown here is derived from an EMBL/GenBank/DDBJ whole genome shotgun (WGS) entry which is preliminary data.</text>
</comment>
<reference evidence="5 6" key="1">
    <citation type="journal article" date="2011" name="J. Gen. Appl. Microbiol.">
        <title>Draft genome sequencing of the enigmatic yeast Saitoella complicata.</title>
        <authorList>
            <person name="Nishida H."/>
            <person name="Hamamoto M."/>
            <person name="Sugiyama J."/>
        </authorList>
    </citation>
    <scope>NUCLEOTIDE SEQUENCE [LARGE SCALE GENOMIC DNA]</scope>
    <source>
        <strain evidence="5 6">NRRL Y-17804</strain>
    </source>
</reference>
<dbReference type="PROSITE" id="PS50102">
    <property type="entry name" value="RRM"/>
    <property type="match status" value="1"/>
</dbReference>
<dbReference type="SUPFAM" id="SSF54928">
    <property type="entry name" value="RNA-binding domain, RBD"/>
    <property type="match status" value="1"/>
</dbReference>
<dbReference type="RefSeq" id="XP_019021771.1">
    <property type="nucleotide sequence ID" value="XM_019172038.1"/>
</dbReference>
<feature type="domain" description="RRM" evidence="4">
    <location>
        <begin position="12"/>
        <end position="91"/>
    </location>
</feature>
<dbReference type="EMBL" id="BACD03000061">
    <property type="protein sequence ID" value="GAO52141.1"/>
    <property type="molecule type" value="Genomic_DNA"/>
</dbReference>
<evidence type="ECO:0000313" key="6">
    <source>
        <dbReference type="Proteomes" id="UP000033140"/>
    </source>
</evidence>
<evidence type="ECO:0000256" key="3">
    <source>
        <dbReference type="SAM" id="MobiDB-lite"/>
    </source>
</evidence>
<dbReference type="Pfam" id="PF00076">
    <property type="entry name" value="RRM_1"/>
    <property type="match status" value="1"/>
</dbReference>
<evidence type="ECO:0000313" key="5">
    <source>
        <dbReference type="EMBL" id="GAO52141.1"/>
    </source>
</evidence>
<dbReference type="SMART" id="SM00360">
    <property type="entry name" value="RRM"/>
    <property type="match status" value="1"/>
</dbReference>
<feature type="region of interest" description="Disordered" evidence="3">
    <location>
        <begin position="131"/>
        <end position="153"/>
    </location>
</feature>
<dbReference type="Gene3D" id="3.30.70.330">
    <property type="match status" value="1"/>
</dbReference>
<evidence type="ECO:0000259" key="4">
    <source>
        <dbReference type="PROSITE" id="PS50102"/>
    </source>
</evidence>
<protein>
    <recommendedName>
        <fullName evidence="4">RRM domain-containing protein</fullName>
    </recommendedName>
</protein>
<dbReference type="InterPro" id="IPR000504">
    <property type="entry name" value="RRM_dom"/>
</dbReference>